<keyword evidence="5" id="KW-0614">Plasmid</keyword>
<keyword evidence="2" id="KW-0328">Glycosyltransferase</keyword>
<protein>
    <submittedName>
        <fullName evidence="5">Glycosyltransferase family 2 protein</fullName>
    </submittedName>
</protein>
<dbReference type="Gene3D" id="3.90.550.10">
    <property type="entry name" value="Spore Coat Polysaccharide Biosynthesis Protein SpsA, Chain A"/>
    <property type="match status" value="1"/>
</dbReference>
<dbReference type="GO" id="GO:0016757">
    <property type="term" value="F:glycosyltransferase activity"/>
    <property type="evidence" value="ECO:0007669"/>
    <property type="project" value="UniProtKB-KW"/>
</dbReference>
<dbReference type="Pfam" id="PF00535">
    <property type="entry name" value="Glycos_transf_2"/>
    <property type="match status" value="1"/>
</dbReference>
<evidence type="ECO:0000313" key="5">
    <source>
        <dbReference type="EMBL" id="XCG52228.1"/>
    </source>
</evidence>
<evidence type="ECO:0000256" key="1">
    <source>
        <dbReference type="ARBA" id="ARBA00006739"/>
    </source>
</evidence>
<keyword evidence="3" id="KW-0808">Transferase</keyword>
<dbReference type="InterPro" id="IPR001173">
    <property type="entry name" value="Glyco_trans_2-like"/>
</dbReference>
<dbReference type="PANTHER" id="PTHR43685">
    <property type="entry name" value="GLYCOSYLTRANSFERASE"/>
    <property type="match status" value="1"/>
</dbReference>
<dbReference type="AlphaFoldDB" id="A0AAU8D0X4"/>
<comment type="similarity">
    <text evidence="1">Belongs to the glycosyltransferase 2 family.</text>
</comment>
<dbReference type="SUPFAM" id="SSF53448">
    <property type="entry name" value="Nucleotide-diphospho-sugar transferases"/>
    <property type="match status" value="1"/>
</dbReference>
<accession>A0AAU8D0X4</accession>
<organism evidence="5">
    <name type="scientific">Mesorhizobium sp. WSM2240</name>
    <dbReference type="NCBI Taxonomy" id="3228851"/>
    <lineage>
        <taxon>Bacteria</taxon>
        <taxon>Pseudomonadati</taxon>
        <taxon>Pseudomonadota</taxon>
        <taxon>Alphaproteobacteria</taxon>
        <taxon>Hyphomicrobiales</taxon>
        <taxon>Phyllobacteriaceae</taxon>
        <taxon>Mesorhizobium</taxon>
    </lineage>
</organism>
<reference evidence="5" key="1">
    <citation type="submission" date="2024-06" db="EMBL/GenBank/DDBJ databases">
        <title>Mesorhizobium karijinii sp. nov., a symbiont of the iconic Swainsona formosa from arid Australia.</title>
        <authorList>
            <person name="Hill Y.J."/>
            <person name="Watkin E.L.J."/>
            <person name="O'Hara G.W."/>
            <person name="Terpolilli J."/>
            <person name="Tye M.L."/>
            <person name="Kohlmeier M.G."/>
        </authorList>
    </citation>
    <scope>NUCLEOTIDE SEQUENCE</scope>
    <source>
        <strain evidence="5">WSM2240</strain>
        <plasmid evidence="5">pMk2240A</plasmid>
    </source>
</reference>
<name>A0AAU8D0X4_9HYPH</name>
<dbReference type="InterPro" id="IPR050834">
    <property type="entry name" value="Glycosyltransf_2"/>
</dbReference>
<gene>
    <name evidence="5" type="ORF">ABVK50_32585</name>
</gene>
<geneLocation type="plasmid" evidence="5">
    <name>pMk2240A</name>
</geneLocation>
<dbReference type="CDD" id="cd00761">
    <property type="entry name" value="Glyco_tranf_GTA_type"/>
    <property type="match status" value="1"/>
</dbReference>
<proteinExistence type="inferred from homology"/>
<dbReference type="RefSeq" id="WP_353646436.1">
    <property type="nucleotide sequence ID" value="NZ_CP159256.1"/>
</dbReference>
<sequence>MSVSVILTCHNEERFIVQAVESVINQTASSRIKEIIIVNDASTDGSAEVIAALARREPRIHVLTAAGIGLPSARNLAIRHSTGDFIAILDGDDFWAEDKLERQLAVFGNGCKAGLVYGDFVDFSAPDLSDAQHVPVRRYHADQSDTLPTYFLRDGPIVPSNIIMRREIVENVGLFNETFRVGEDTEFCLRIAERWTFQHVAGALVYKRRHGSNATRRLDALLPTAERVTRECVMRWPELAHLARRRNARFYAKAGNDCVAQGEKQRGARLLVRAMRHDPLSWRVYVYILLCVLPRGVEPQVRRAAKLLFYRALRKGSGIDEYRGAQR</sequence>
<evidence type="ECO:0000259" key="4">
    <source>
        <dbReference type="Pfam" id="PF00535"/>
    </source>
</evidence>
<dbReference type="EMBL" id="CP159256">
    <property type="protein sequence ID" value="XCG52228.1"/>
    <property type="molecule type" value="Genomic_DNA"/>
</dbReference>
<evidence type="ECO:0000256" key="2">
    <source>
        <dbReference type="ARBA" id="ARBA00022676"/>
    </source>
</evidence>
<evidence type="ECO:0000256" key="3">
    <source>
        <dbReference type="ARBA" id="ARBA00022679"/>
    </source>
</evidence>
<feature type="domain" description="Glycosyltransferase 2-like" evidence="4">
    <location>
        <begin position="4"/>
        <end position="172"/>
    </location>
</feature>
<dbReference type="PANTHER" id="PTHR43685:SF5">
    <property type="entry name" value="GLYCOSYLTRANSFERASE EPSE-RELATED"/>
    <property type="match status" value="1"/>
</dbReference>
<dbReference type="InterPro" id="IPR029044">
    <property type="entry name" value="Nucleotide-diphossugar_trans"/>
</dbReference>